<dbReference type="GO" id="GO:0004637">
    <property type="term" value="F:phosphoribosylamine-glycine ligase activity"/>
    <property type="evidence" value="ECO:0007669"/>
    <property type="project" value="InterPro"/>
</dbReference>
<dbReference type="Pfam" id="PF01071">
    <property type="entry name" value="GARS_A"/>
    <property type="match status" value="1"/>
</dbReference>
<organism evidence="9 10">
    <name type="scientific">Candidatus Yanofskybacteria bacterium RIFCSPHIGHO2_02_FULL_41_11</name>
    <dbReference type="NCBI Taxonomy" id="1802675"/>
    <lineage>
        <taxon>Bacteria</taxon>
        <taxon>Candidatus Yanofskyibacteriota</taxon>
    </lineage>
</organism>
<accession>A0A1F8FBD2</accession>
<evidence type="ECO:0000256" key="1">
    <source>
        <dbReference type="ARBA" id="ARBA00022598"/>
    </source>
</evidence>
<protein>
    <recommendedName>
        <fullName evidence="6">Glycinamide ribonucleotide synthetase</fullName>
    </recommendedName>
    <alternativeName>
        <fullName evidence="7">Phosphoribosylglycinamide synthetase</fullName>
    </alternativeName>
</protein>
<comment type="caution">
    <text evidence="9">The sequence shown here is derived from an EMBL/GenBank/DDBJ whole genome shotgun (WGS) entry which is preliminary data.</text>
</comment>
<evidence type="ECO:0000256" key="7">
    <source>
        <dbReference type="ARBA" id="ARBA00042864"/>
    </source>
</evidence>
<proteinExistence type="inferred from homology"/>
<evidence type="ECO:0000256" key="4">
    <source>
        <dbReference type="ARBA" id="ARBA00022840"/>
    </source>
</evidence>
<dbReference type="GO" id="GO:0005524">
    <property type="term" value="F:ATP binding"/>
    <property type="evidence" value="ECO:0007669"/>
    <property type="project" value="UniProtKB-KW"/>
</dbReference>
<evidence type="ECO:0000313" key="10">
    <source>
        <dbReference type="Proteomes" id="UP000177167"/>
    </source>
</evidence>
<dbReference type="EMBL" id="MGJP01000006">
    <property type="protein sequence ID" value="OGN10465.1"/>
    <property type="molecule type" value="Genomic_DNA"/>
</dbReference>
<dbReference type="SUPFAM" id="SSF51246">
    <property type="entry name" value="Rudiment single hybrid motif"/>
    <property type="match status" value="1"/>
</dbReference>
<dbReference type="SMART" id="SM01209">
    <property type="entry name" value="GARS_A"/>
    <property type="match status" value="1"/>
</dbReference>
<dbReference type="InterPro" id="IPR037123">
    <property type="entry name" value="PRibGlycinamide_synth_C_sf"/>
</dbReference>
<reference evidence="9 10" key="1">
    <citation type="journal article" date="2016" name="Nat. Commun.">
        <title>Thousands of microbial genomes shed light on interconnected biogeochemical processes in an aquifer system.</title>
        <authorList>
            <person name="Anantharaman K."/>
            <person name="Brown C.T."/>
            <person name="Hug L.A."/>
            <person name="Sharon I."/>
            <person name="Castelle C.J."/>
            <person name="Probst A.J."/>
            <person name="Thomas B.C."/>
            <person name="Singh A."/>
            <person name="Wilkins M.J."/>
            <person name="Karaoz U."/>
            <person name="Brodie E.L."/>
            <person name="Williams K.H."/>
            <person name="Hubbard S.S."/>
            <person name="Banfield J.F."/>
        </authorList>
    </citation>
    <scope>NUCLEOTIDE SEQUENCE [LARGE SCALE GENOMIC DNA]</scope>
</reference>
<dbReference type="GO" id="GO:0009113">
    <property type="term" value="P:purine nucleobase biosynthetic process"/>
    <property type="evidence" value="ECO:0007669"/>
    <property type="project" value="InterPro"/>
</dbReference>
<comment type="similarity">
    <text evidence="5">Belongs to the GARS family.</text>
</comment>
<dbReference type="InterPro" id="IPR011054">
    <property type="entry name" value="Rudment_hybrid_motif"/>
</dbReference>
<evidence type="ECO:0000256" key="6">
    <source>
        <dbReference type="ARBA" id="ARBA00042242"/>
    </source>
</evidence>
<evidence type="ECO:0000259" key="8">
    <source>
        <dbReference type="SMART" id="SM01210"/>
    </source>
</evidence>
<keyword evidence="1" id="KW-0436">Ligase</keyword>
<gene>
    <name evidence="9" type="ORF">A3J46_06360</name>
</gene>
<feature type="domain" description="Phosphoribosylglycinamide synthetase C-domain" evidence="8">
    <location>
        <begin position="327"/>
        <end position="425"/>
    </location>
</feature>
<name>A0A1F8FBD2_9BACT</name>
<dbReference type="Gene3D" id="3.90.600.10">
    <property type="entry name" value="Phosphoribosylglycinamide synthetase, C-terminal domain"/>
    <property type="match status" value="1"/>
</dbReference>
<dbReference type="InterPro" id="IPR020561">
    <property type="entry name" value="PRibGlycinamid_synth_ATP-grasp"/>
</dbReference>
<dbReference type="SMART" id="SM01210">
    <property type="entry name" value="GARS_C"/>
    <property type="match status" value="1"/>
</dbReference>
<dbReference type="PANTHER" id="PTHR43472">
    <property type="entry name" value="PHOSPHORIBOSYLAMINE--GLYCINE LIGASE"/>
    <property type="match status" value="1"/>
</dbReference>
<keyword evidence="4" id="KW-0067">ATP-binding</keyword>
<keyword evidence="2" id="KW-0547">Nucleotide-binding</keyword>
<evidence type="ECO:0000256" key="2">
    <source>
        <dbReference type="ARBA" id="ARBA00022741"/>
    </source>
</evidence>
<dbReference type="PANTHER" id="PTHR43472:SF1">
    <property type="entry name" value="PHOSPHORIBOSYLAMINE--GLYCINE LIGASE, CHLOROPLASTIC"/>
    <property type="match status" value="1"/>
</dbReference>
<dbReference type="GO" id="GO:0006164">
    <property type="term" value="P:purine nucleotide biosynthetic process"/>
    <property type="evidence" value="ECO:0007669"/>
    <property type="project" value="UniProtKB-KW"/>
</dbReference>
<dbReference type="AlphaFoldDB" id="A0A1F8FBD2"/>
<keyword evidence="3" id="KW-0658">Purine biosynthesis</keyword>
<evidence type="ECO:0000256" key="3">
    <source>
        <dbReference type="ARBA" id="ARBA00022755"/>
    </source>
</evidence>
<dbReference type="Proteomes" id="UP000177167">
    <property type="component" value="Unassembled WGS sequence"/>
</dbReference>
<dbReference type="InterPro" id="IPR000115">
    <property type="entry name" value="PRibGlycinamide_synth"/>
</dbReference>
<sequence length="473" mass="54009">MNGNGNGHTNNSENKKYKFLFVSWEALSGDLAWQIQKEGHEVKCHIRDVSDEYDGFLEKVDDWKKYTDWADVIVFDDTGFGAEADRLRKAGKAVVGGSAYTDKLEMDREFGQAEMKRLGMLTLPSWDFDNYELALTFIKQNPGRYVYKPSGKVSSDWSGFLLLGKEDDGRDVYEILDYNKKILSKHIKQFQLQKHVAGVEVGASAFFNGEKFITPVLVAFEHKRLFPGELGPMTGEMGTSMFWSEPNILFAETTGKMEEELRKAKYVGYIDINCIVNGRGIYPLEFTCRFGYPTINIQQEGVISPWGEFMYSIAHYQDFSLKTKKGFQIGVVIVAPPFPYDDPQERDLYKDISILFRKSSVEGVHLGDVKMVDGVWRTAGRSSYYLVVTGSGATMEDARRQAYSRVENIMIINMIYRTDIGATWPQDSDRLRTWSYLDQVAWPPPLKIKPEHVQLAPLNSQSQYQEQKTQNSL</sequence>
<evidence type="ECO:0000256" key="5">
    <source>
        <dbReference type="ARBA" id="ARBA00038345"/>
    </source>
</evidence>
<dbReference type="Gene3D" id="3.30.470.20">
    <property type="entry name" value="ATP-grasp fold, B domain"/>
    <property type="match status" value="1"/>
</dbReference>
<dbReference type="InterPro" id="IPR020560">
    <property type="entry name" value="PRibGlycinamide_synth_C-dom"/>
</dbReference>
<evidence type="ECO:0000313" key="9">
    <source>
        <dbReference type="EMBL" id="OGN10465.1"/>
    </source>
</evidence>
<dbReference type="SUPFAM" id="SSF56059">
    <property type="entry name" value="Glutathione synthetase ATP-binding domain-like"/>
    <property type="match status" value="1"/>
</dbReference>